<dbReference type="PROSITE" id="PS00028">
    <property type="entry name" value="ZINC_FINGER_C2H2_1"/>
    <property type="match status" value="1"/>
</dbReference>
<evidence type="ECO:0000256" key="1">
    <source>
        <dbReference type="SAM" id="MobiDB-lite"/>
    </source>
</evidence>
<accession>A0A8A3PQ44</accession>
<reference evidence="3" key="1">
    <citation type="submission" date="2020-10" db="EMBL/GenBank/DDBJ databases">
        <title>Genome Sequence of Monilinia vaccinii-corymbosi Sheds Light on Mummy Berry Disease Infection of Blueberry and Mating Type.</title>
        <authorList>
            <person name="Yow A.G."/>
            <person name="Zhang Y."/>
            <person name="Bansal K."/>
            <person name="Eacker S.M."/>
            <person name="Sullivan S."/>
            <person name="Liachko I."/>
            <person name="Cubeta M.A."/>
            <person name="Rollins J.A."/>
            <person name="Ashrafi H."/>
        </authorList>
    </citation>
    <scope>NUCLEOTIDE SEQUENCE</scope>
    <source>
        <strain evidence="3">RL-1</strain>
    </source>
</reference>
<sequence length="630" mass="70528">MSSSESSKTLEPRAIPCFNYQLPQRIRYGKNKGYIIIPNFNTATGPVNQNLAIAKNSEFPNLLKAAGHLTKEEDESIYCHEVESGQPYYISAAPEDDNPIHTLQYFNQQDVKAITPAFEAMKEARKIALRRGTGPNSRKGIPAFEQLMSTCRSSSRRSYPQGFTITPQEDSICAAPVNAAMMCNAESTGNINRLIAIAATHLLESCAPREVLEHLAKQADAAVPLTVGDEHNKYFSTIQYNYSDADVASLELSIGEVGALHIDSHDDPTLWTVLLILSNIPEGYWPGRTFVSSLRVYATMGPMTALVFKAVHPHISLGPISMGNSTREPYVSVLPKSIQTMDPELYQHSRLVAVCYPKKAIMRQSPTLIRRSTPAILHRKNGLRSSLPEAHPVAIAAFGTRRNQMEYLARLETHDMMIQVRINTALIMPSADWFAHKWRWREEDGGIMTPSVSRIQAVIDGLSDEDAQWYTAYKEKCEDILSMKWFGRQKNGNSHWVSTQEIGSTFADADPSEQTTAEAQKDFNKRLRHFTDIVVLKRQYGNKPFKCPSCEARFGTKQGCKVHHDRQHKETHEWQIPSPSLDPTHQLQAELASNEDGEGEEAAAETSGEDKEASEDEAPLIQKRKRTEDS</sequence>
<name>A0A8A3PQ44_9HELO</name>
<organism evidence="3 4">
    <name type="scientific">Monilinia vaccinii-corymbosi</name>
    <dbReference type="NCBI Taxonomy" id="61207"/>
    <lineage>
        <taxon>Eukaryota</taxon>
        <taxon>Fungi</taxon>
        <taxon>Dikarya</taxon>
        <taxon>Ascomycota</taxon>
        <taxon>Pezizomycotina</taxon>
        <taxon>Leotiomycetes</taxon>
        <taxon>Helotiales</taxon>
        <taxon>Sclerotiniaceae</taxon>
        <taxon>Monilinia</taxon>
    </lineage>
</organism>
<evidence type="ECO:0000313" key="4">
    <source>
        <dbReference type="Proteomes" id="UP000672032"/>
    </source>
</evidence>
<dbReference type="Proteomes" id="UP000672032">
    <property type="component" value="Chromosome 8"/>
</dbReference>
<dbReference type="AlphaFoldDB" id="A0A8A3PQ44"/>
<gene>
    <name evidence="3" type="ORF">DSL72_009354</name>
</gene>
<dbReference type="Gene3D" id="3.30.160.60">
    <property type="entry name" value="Classic Zinc Finger"/>
    <property type="match status" value="1"/>
</dbReference>
<evidence type="ECO:0000259" key="2">
    <source>
        <dbReference type="PROSITE" id="PS00028"/>
    </source>
</evidence>
<feature type="compositionally biased region" description="Acidic residues" evidence="1">
    <location>
        <begin position="593"/>
        <end position="603"/>
    </location>
</feature>
<dbReference type="OrthoDB" id="3061143at2759"/>
<dbReference type="InterPro" id="IPR013087">
    <property type="entry name" value="Znf_C2H2_type"/>
</dbReference>
<evidence type="ECO:0000313" key="3">
    <source>
        <dbReference type="EMBL" id="QSZ37260.1"/>
    </source>
</evidence>
<keyword evidence="4" id="KW-1185">Reference proteome</keyword>
<feature type="domain" description="C2H2-type" evidence="2">
    <location>
        <begin position="547"/>
        <end position="568"/>
    </location>
</feature>
<feature type="region of interest" description="Disordered" evidence="1">
    <location>
        <begin position="563"/>
        <end position="630"/>
    </location>
</feature>
<proteinExistence type="predicted"/>
<dbReference type="EMBL" id="CP063412">
    <property type="protein sequence ID" value="QSZ37260.1"/>
    <property type="molecule type" value="Genomic_DNA"/>
</dbReference>
<protein>
    <recommendedName>
        <fullName evidence="2">C2H2-type domain-containing protein</fullName>
    </recommendedName>
</protein>
<feature type="compositionally biased region" description="Polar residues" evidence="1">
    <location>
        <begin position="577"/>
        <end position="587"/>
    </location>
</feature>